<feature type="transmembrane region" description="Helical" evidence="5">
    <location>
        <begin position="296"/>
        <end position="315"/>
    </location>
</feature>
<keyword evidence="2 5" id="KW-0812">Transmembrane</keyword>
<evidence type="ECO:0000256" key="2">
    <source>
        <dbReference type="ARBA" id="ARBA00022692"/>
    </source>
</evidence>
<feature type="transmembrane region" description="Helical" evidence="5">
    <location>
        <begin position="476"/>
        <end position="497"/>
    </location>
</feature>
<evidence type="ECO:0008006" key="10">
    <source>
        <dbReference type="Google" id="ProtNLM"/>
    </source>
</evidence>
<reference evidence="8 9" key="1">
    <citation type="submission" date="2024-02" db="EMBL/GenBank/DDBJ databases">
        <authorList>
            <person name="Daric V."/>
            <person name="Darras S."/>
        </authorList>
    </citation>
    <scope>NUCLEOTIDE SEQUENCE [LARGE SCALE GENOMIC DNA]</scope>
</reference>
<feature type="transmembrane region" description="Helical" evidence="5">
    <location>
        <begin position="354"/>
        <end position="375"/>
    </location>
</feature>
<evidence type="ECO:0000256" key="1">
    <source>
        <dbReference type="ARBA" id="ARBA00004141"/>
    </source>
</evidence>
<dbReference type="Pfam" id="PF21885">
    <property type="entry name" value="TMEM181_GOLD"/>
    <property type="match status" value="1"/>
</dbReference>
<accession>A0ABP0EYB3</accession>
<evidence type="ECO:0000313" key="9">
    <source>
        <dbReference type="Proteomes" id="UP001642483"/>
    </source>
</evidence>
<keyword evidence="4 5" id="KW-0472">Membrane</keyword>
<evidence type="ECO:0000259" key="7">
    <source>
        <dbReference type="Pfam" id="PF21885"/>
    </source>
</evidence>
<proteinExistence type="predicted"/>
<dbReference type="InterPro" id="IPR047843">
    <property type="entry name" value="WLS-like_TM"/>
</dbReference>
<protein>
    <recommendedName>
        <fullName evidence="10">Transmembrane protein 181</fullName>
    </recommendedName>
</protein>
<dbReference type="InterPro" id="IPR054077">
    <property type="entry name" value="TMEM181_GOLD"/>
</dbReference>
<dbReference type="EMBL" id="CAWYQH010000001">
    <property type="protein sequence ID" value="CAK8672473.1"/>
    <property type="molecule type" value="Genomic_DNA"/>
</dbReference>
<evidence type="ECO:0000256" key="5">
    <source>
        <dbReference type="SAM" id="Phobius"/>
    </source>
</evidence>
<evidence type="ECO:0000313" key="8">
    <source>
        <dbReference type="EMBL" id="CAK8672473.1"/>
    </source>
</evidence>
<sequence>MSVVIENGNLDCSDDEIYLALPSLYERLVDYKHTLLEVNTLLKKVFQYFQDYLVPESAVMDRLGHRPKGRLIQMRLYSLSKRHFALVFISFIVSFLLTTLAGLAGPAIIITTTVNSSKFDQLDSSYSISKGPFDFASPAVTKYHQQIWLFGNIHIKNPSGASYVQVFQMEVLLFGLGDDGSSDAGLSNHTHTRTLSCQGDGWCDPVVVLHLGYPEYSRFRVKIIFIGLDTSNYPIDDVSFDIKSYNPVFTQIEIWFRFSFLVATFLVTCIFAHFLRHYHLRNWTIEQKWLSILLPLLLLYNDPIFPLSFLVNSWIPGMVDAIFQATFLCALLMFWLCVYHGIRNTSENRPLFSFYLPKLLICGLLWLAAVTLGSWQQYNELLDPSYQYKADTKNFTGMKVFFFIMGGVYLLYLGFLVIRACTELHAKPYANLRLKFLTAITVCVLAVSIAFVFLRFGTSVLQDNFVADISTNYQNSSEFVCFYALLNFYIYTMAFVYSPSNNVIIDPVFRADTGFTLLNESDEEVIYGSDTEETPFAGSGKAHFDSD</sequence>
<comment type="caution">
    <text evidence="8">The sequence shown here is derived from an EMBL/GenBank/DDBJ whole genome shotgun (WGS) entry which is preliminary data.</text>
</comment>
<dbReference type="Proteomes" id="UP001642483">
    <property type="component" value="Unassembled WGS sequence"/>
</dbReference>
<feature type="transmembrane region" description="Helical" evidence="5">
    <location>
        <begin position="400"/>
        <end position="422"/>
    </location>
</feature>
<evidence type="ECO:0000256" key="3">
    <source>
        <dbReference type="ARBA" id="ARBA00022989"/>
    </source>
</evidence>
<feature type="transmembrane region" description="Helical" evidence="5">
    <location>
        <begin position="254"/>
        <end position="275"/>
    </location>
</feature>
<feature type="transmembrane region" description="Helical" evidence="5">
    <location>
        <begin position="321"/>
        <end position="342"/>
    </location>
</feature>
<keyword evidence="9" id="KW-1185">Reference proteome</keyword>
<dbReference type="PANTHER" id="PTHR31918:SF1">
    <property type="entry name" value="TRANSMEMBRANE PROTEIN 181"/>
    <property type="match status" value="1"/>
</dbReference>
<dbReference type="InterPro" id="IPR040416">
    <property type="entry name" value="TMEM181"/>
</dbReference>
<gene>
    <name evidence="8" type="ORF">CVLEPA_LOCUS1422</name>
</gene>
<keyword evidence="3 5" id="KW-1133">Transmembrane helix</keyword>
<evidence type="ECO:0000259" key="6">
    <source>
        <dbReference type="Pfam" id="PF06664"/>
    </source>
</evidence>
<organism evidence="8 9">
    <name type="scientific">Clavelina lepadiformis</name>
    <name type="common">Light-bulb sea squirt</name>
    <name type="synonym">Ascidia lepadiformis</name>
    <dbReference type="NCBI Taxonomy" id="159417"/>
    <lineage>
        <taxon>Eukaryota</taxon>
        <taxon>Metazoa</taxon>
        <taxon>Chordata</taxon>
        <taxon>Tunicata</taxon>
        <taxon>Ascidiacea</taxon>
        <taxon>Aplousobranchia</taxon>
        <taxon>Clavelinidae</taxon>
        <taxon>Clavelina</taxon>
    </lineage>
</organism>
<dbReference type="PANTHER" id="PTHR31918">
    <property type="entry name" value="TRANSMEMBRANE PROTEIN 181"/>
    <property type="match status" value="1"/>
</dbReference>
<feature type="domain" description="Wntless-like transmembrane" evidence="6">
    <location>
        <begin position="246"/>
        <end position="501"/>
    </location>
</feature>
<name>A0ABP0EYB3_CLALP</name>
<comment type="subcellular location">
    <subcellularLocation>
        <location evidence="1">Membrane</location>
        <topology evidence="1">Multi-pass membrane protein</topology>
    </subcellularLocation>
</comment>
<evidence type="ECO:0000256" key="4">
    <source>
        <dbReference type="ARBA" id="ARBA00023136"/>
    </source>
</evidence>
<feature type="domain" description="TMEM181 GOLD" evidence="7">
    <location>
        <begin position="131"/>
        <end position="245"/>
    </location>
</feature>
<feature type="transmembrane region" description="Helical" evidence="5">
    <location>
        <begin position="84"/>
        <end position="109"/>
    </location>
</feature>
<dbReference type="Pfam" id="PF06664">
    <property type="entry name" value="WLS-like_TM"/>
    <property type="match status" value="1"/>
</dbReference>
<feature type="transmembrane region" description="Helical" evidence="5">
    <location>
        <begin position="434"/>
        <end position="456"/>
    </location>
</feature>